<feature type="binding site" evidence="9">
    <location>
        <position position="133"/>
    </location>
    <ligand>
        <name>Mn(2+)</name>
        <dbReference type="ChEBI" id="CHEBI:29035"/>
    </ligand>
</feature>
<feature type="binding site" evidence="9">
    <location>
        <position position="195"/>
    </location>
    <ligand>
        <name>1-deoxy-D-xylulose 5-phosphate</name>
        <dbReference type="ChEBI" id="CHEBI:57792"/>
    </ligand>
</feature>
<feature type="binding site" evidence="9">
    <location>
        <position position="109"/>
    </location>
    <ligand>
        <name>1-deoxy-D-xylulose 5-phosphate</name>
        <dbReference type="ChEBI" id="CHEBI:57792"/>
    </ligand>
</feature>
<dbReference type="InterPro" id="IPR026877">
    <property type="entry name" value="DXPR_C"/>
</dbReference>
<evidence type="ECO:0000256" key="3">
    <source>
        <dbReference type="ARBA" id="ARBA00022723"/>
    </source>
</evidence>
<feature type="binding site" evidence="9">
    <location>
        <position position="200"/>
    </location>
    <ligand>
        <name>1-deoxy-D-xylulose 5-phosphate</name>
        <dbReference type="ChEBI" id="CHEBI:57792"/>
    </ligand>
</feature>
<feature type="binding site" evidence="9">
    <location>
        <position position="110"/>
    </location>
    <ligand>
        <name>NADPH</name>
        <dbReference type="ChEBI" id="CHEBI:57783"/>
    </ligand>
</feature>
<dbReference type="NCBIfam" id="TIGR00243">
    <property type="entry name" value="Dxr"/>
    <property type="match status" value="1"/>
</dbReference>
<feature type="binding site" evidence="9">
    <location>
        <position position="159"/>
    </location>
    <ligand>
        <name>1-deoxy-D-xylulose 5-phosphate</name>
        <dbReference type="ChEBI" id="CHEBI:57792"/>
    </ligand>
</feature>
<evidence type="ECO:0000313" key="12">
    <source>
        <dbReference type="Proteomes" id="UP000612893"/>
    </source>
</evidence>
<evidence type="ECO:0000256" key="6">
    <source>
        <dbReference type="ARBA" id="ARBA00023211"/>
    </source>
</evidence>
<comment type="caution">
    <text evidence="9">Lacks conserved residue(s) required for the propagation of feature annotation.</text>
</comment>
<evidence type="ECO:0000256" key="5">
    <source>
        <dbReference type="ARBA" id="ARBA00023002"/>
    </source>
</evidence>
<keyword evidence="4 9" id="KW-0521">NADP</keyword>
<feature type="domain" description="Semialdehyde dehydrogenase NAD-binding" evidence="10">
    <location>
        <begin position="13"/>
        <end position="126"/>
    </location>
</feature>
<keyword evidence="5 9" id="KW-0560">Oxidoreductase</keyword>
<feature type="binding site" evidence="9">
    <location>
        <position position="23"/>
    </location>
    <ligand>
        <name>NADPH</name>
        <dbReference type="ChEBI" id="CHEBI:57783"/>
    </ligand>
</feature>
<evidence type="ECO:0000256" key="7">
    <source>
        <dbReference type="ARBA" id="ARBA00023229"/>
    </source>
</evidence>
<dbReference type="SMART" id="SM00859">
    <property type="entry name" value="Semialdhyde_dh"/>
    <property type="match status" value="1"/>
</dbReference>
<dbReference type="PIRSF" id="PIRSF006205">
    <property type="entry name" value="Dxp_reductismrs"/>
    <property type="match status" value="1"/>
</dbReference>
<dbReference type="InterPro" id="IPR000534">
    <property type="entry name" value="Semialdehyde_DH_NAD-bd"/>
</dbReference>
<feature type="binding site" evidence="9">
    <location>
        <position position="47"/>
    </location>
    <ligand>
        <name>NADPH</name>
        <dbReference type="ChEBI" id="CHEBI:57783"/>
    </ligand>
</feature>
<organism evidence="11 12">
    <name type="scientific">Candidatus Nephthysia bennettiae</name>
    <dbReference type="NCBI Taxonomy" id="3127016"/>
    <lineage>
        <taxon>Bacteria</taxon>
        <taxon>Bacillati</taxon>
        <taxon>Candidatus Dormiibacterota</taxon>
        <taxon>Candidatus Dormibacteria</taxon>
        <taxon>Candidatus Dormibacterales</taxon>
        <taxon>Candidatus Dormibacteraceae</taxon>
        <taxon>Candidatus Nephthysia</taxon>
    </lineage>
</organism>
<comment type="similarity">
    <text evidence="2 9">Belongs to the DXR family.</text>
</comment>
<feature type="binding site" evidence="9">
    <location>
        <position position="46"/>
    </location>
    <ligand>
        <name>NADPH</name>
        <dbReference type="ChEBI" id="CHEBI:57783"/>
    </ligand>
</feature>
<gene>
    <name evidence="9" type="primary">dxr</name>
    <name evidence="11" type="ORF">JF922_23860</name>
</gene>
<dbReference type="Proteomes" id="UP000612893">
    <property type="component" value="Unassembled WGS sequence"/>
</dbReference>
<evidence type="ECO:0000256" key="4">
    <source>
        <dbReference type="ARBA" id="ARBA00022857"/>
    </source>
</evidence>
<evidence type="ECO:0000259" key="10">
    <source>
        <dbReference type="SMART" id="SM00859"/>
    </source>
</evidence>
<dbReference type="InterPro" id="IPR003821">
    <property type="entry name" value="DXP_reductoisomerase"/>
</dbReference>
<dbReference type="Gene3D" id="3.40.50.720">
    <property type="entry name" value="NAD(P)-binding Rossmann-like Domain"/>
    <property type="match status" value="2"/>
</dbReference>
<feature type="binding site" evidence="9">
    <location>
        <position position="188"/>
    </location>
    <ligand>
        <name>NADPH</name>
        <dbReference type="ChEBI" id="CHEBI:57783"/>
    </ligand>
</feature>
<sequence length="370" mass="39590">MSRPDGRGAHRQRIAILGASGSVGQQALDVIDRFPERFEVFGLASGRRSTGRTAHYVIQGDDPDSGRRIEEMVTHPECDLVLVAIPGSGVLSATLAALAAHKKVALATKEILVMAGELVMRTARDHDSIRPVDSEHSAIWQCLWGESLGSVSRLLLTASGGPFWAQPDLDLSRVTVDQALKHPRWSMGPKITVDSATLMNKGLELIEGHHLFGVSLERMEIVVHPQSVIHSLVEFVDGSAKAQLSNPDMRLPIALSLSYPERLPGVAPATRFQDIGSLELHPLDPDRFPSVGLAREAAARGGAYPAVLNAANERAVSAFLEGEIPFPGIVAAVESALAAFPGAGGTLEEVMTADQFGRDYVASWVGKVRA</sequence>
<feature type="binding site" evidence="9">
    <location>
        <position position="201"/>
    </location>
    <ligand>
        <name>1-deoxy-D-xylulose 5-phosphate</name>
        <dbReference type="ChEBI" id="CHEBI:57792"/>
    </ligand>
</feature>
<dbReference type="Pfam" id="PF08436">
    <property type="entry name" value="DXP_redisom_C"/>
    <property type="match status" value="1"/>
</dbReference>
<evidence type="ECO:0000256" key="8">
    <source>
        <dbReference type="ARBA" id="ARBA00048543"/>
    </source>
</evidence>
<feature type="binding site" evidence="9">
    <location>
        <position position="135"/>
    </location>
    <ligand>
        <name>Mn(2+)</name>
        <dbReference type="ChEBI" id="CHEBI:29035"/>
    </ligand>
</feature>
<dbReference type="GO" id="GO:0019288">
    <property type="term" value="P:isopentenyl diphosphate biosynthetic process, methylerythritol 4-phosphate pathway"/>
    <property type="evidence" value="ECO:0007669"/>
    <property type="project" value="UniProtKB-UniRule"/>
</dbReference>
<evidence type="ECO:0000313" key="11">
    <source>
        <dbReference type="EMBL" id="MBJ7601095.1"/>
    </source>
</evidence>
<dbReference type="SUPFAM" id="SSF69055">
    <property type="entry name" value="1-deoxy-D-xylulose-5-phosphate reductoisomerase, C-terminal domain"/>
    <property type="match status" value="1"/>
</dbReference>
<dbReference type="Gene3D" id="1.10.1740.10">
    <property type="match status" value="1"/>
</dbReference>
<dbReference type="EMBL" id="JAEKNR010000234">
    <property type="protein sequence ID" value="MBJ7601095.1"/>
    <property type="molecule type" value="Genomic_DNA"/>
</dbReference>
<accession>A0A934KFA8</accession>
<evidence type="ECO:0000256" key="1">
    <source>
        <dbReference type="ARBA" id="ARBA00005094"/>
    </source>
</evidence>
<proteinExistence type="inferred from homology"/>
<feature type="binding site" evidence="9">
    <location>
        <position position="204"/>
    </location>
    <ligand>
        <name>Mn(2+)</name>
        <dbReference type="ChEBI" id="CHEBI:29035"/>
    </ligand>
</feature>
<dbReference type="RefSeq" id="WP_338205174.1">
    <property type="nucleotide sequence ID" value="NZ_JAEKNR010000234.1"/>
</dbReference>
<comment type="function">
    <text evidence="9">Catalyzes the NADPH-dependent rearrangement and reduction of 1-deoxy-D-xylulose-5-phosphate (DXP) to 2-C-methyl-D-erythritol 4-phosphate (MEP).</text>
</comment>
<feature type="binding site" evidence="9">
    <location>
        <position position="22"/>
    </location>
    <ligand>
        <name>NADPH</name>
        <dbReference type="ChEBI" id="CHEBI:57783"/>
    </ligand>
</feature>
<keyword evidence="12" id="KW-1185">Reference proteome</keyword>
<dbReference type="SUPFAM" id="SSF55347">
    <property type="entry name" value="Glyceraldehyde-3-phosphate dehydrogenase-like, C-terminal domain"/>
    <property type="match status" value="1"/>
</dbReference>
<dbReference type="InterPro" id="IPR036169">
    <property type="entry name" value="DXPR_C_sf"/>
</dbReference>
<keyword evidence="7 9" id="KW-0414">Isoprene biosynthesis</keyword>
<comment type="cofactor">
    <cofactor evidence="9">
        <name>Mg(2+)</name>
        <dbReference type="ChEBI" id="CHEBI:18420"/>
    </cofactor>
    <cofactor evidence="9">
        <name>Mn(2+)</name>
        <dbReference type="ChEBI" id="CHEBI:29035"/>
    </cofactor>
</comment>
<feature type="binding site" evidence="9">
    <location>
        <position position="182"/>
    </location>
    <ligand>
        <name>1-deoxy-D-xylulose 5-phosphate</name>
        <dbReference type="ChEBI" id="CHEBI:57792"/>
    </ligand>
</feature>
<comment type="catalytic activity">
    <reaction evidence="8">
        <text>2-C-methyl-D-erythritol 4-phosphate + NADP(+) = 1-deoxy-D-xylulose 5-phosphate + NADPH + H(+)</text>
        <dbReference type="Rhea" id="RHEA:13717"/>
        <dbReference type="ChEBI" id="CHEBI:15378"/>
        <dbReference type="ChEBI" id="CHEBI:57783"/>
        <dbReference type="ChEBI" id="CHEBI:57792"/>
        <dbReference type="ChEBI" id="CHEBI:58262"/>
        <dbReference type="ChEBI" id="CHEBI:58349"/>
        <dbReference type="EC" id="1.1.1.267"/>
    </reaction>
    <physiologicalReaction direction="right-to-left" evidence="8">
        <dbReference type="Rhea" id="RHEA:13719"/>
    </physiologicalReaction>
</comment>
<dbReference type="InterPro" id="IPR036291">
    <property type="entry name" value="NAD(P)-bd_dom_sf"/>
</dbReference>
<dbReference type="HAMAP" id="MF_00183">
    <property type="entry name" value="DXP_reductoisom"/>
    <property type="match status" value="1"/>
</dbReference>
<keyword evidence="9" id="KW-0460">Magnesium</keyword>
<dbReference type="InterPro" id="IPR013644">
    <property type="entry name" value="DXP_reductoisomerase_C"/>
</dbReference>
<dbReference type="PANTHER" id="PTHR30525">
    <property type="entry name" value="1-DEOXY-D-XYLULOSE 5-PHOSPHATE REDUCTOISOMERASE"/>
    <property type="match status" value="1"/>
</dbReference>
<protein>
    <recommendedName>
        <fullName evidence="9">1-deoxy-D-xylulose 5-phosphate reductoisomerase</fullName>
        <shortName evidence="9">DXP reductoisomerase</shortName>
        <ecNumber evidence="9">1.1.1.267</ecNumber>
    </recommendedName>
    <alternativeName>
        <fullName evidence="9">1-deoxyxylulose-5-phosphate reductoisomerase</fullName>
    </alternativeName>
    <alternativeName>
        <fullName evidence="9">2-C-methyl-D-erythritol 4-phosphate synthase</fullName>
    </alternativeName>
</protein>
<feature type="binding site" evidence="9">
    <location>
        <position position="204"/>
    </location>
    <ligand>
        <name>1-deoxy-D-xylulose 5-phosphate</name>
        <dbReference type="ChEBI" id="CHEBI:57792"/>
    </ligand>
</feature>
<dbReference type="SUPFAM" id="SSF51735">
    <property type="entry name" value="NAD(P)-binding Rossmann-fold domains"/>
    <property type="match status" value="1"/>
</dbReference>
<dbReference type="GO" id="GO:0046872">
    <property type="term" value="F:metal ion binding"/>
    <property type="evidence" value="ECO:0007669"/>
    <property type="project" value="UniProtKB-KW"/>
</dbReference>
<dbReference type="PANTHER" id="PTHR30525:SF0">
    <property type="entry name" value="1-DEOXY-D-XYLULOSE 5-PHOSPHATE REDUCTOISOMERASE, CHLOROPLASTIC"/>
    <property type="match status" value="1"/>
</dbReference>
<dbReference type="Pfam" id="PF13288">
    <property type="entry name" value="DXPR_C"/>
    <property type="match status" value="1"/>
</dbReference>
<comment type="caution">
    <text evidence="11">The sequence shown here is derived from an EMBL/GenBank/DDBJ whole genome shotgun (WGS) entry which is preliminary data.</text>
</comment>
<comment type="pathway">
    <text evidence="1 9">Isoprenoid biosynthesis; isopentenyl diphosphate biosynthesis via DXP pathway; isopentenyl diphosphate from 1-deoxy-D-xylulose 5-phosphate: step 1/6.</text>
</comment>
<name>A0A934KFA8_9BACT</name>
<dbReference type="GO" id="GO:0030604">
    <property type="term" value="F:1-deoxy-D-xylulose-5-phosphate reductoisomerase activity"/>
    <property type="evidence" value="ECO:0007669"/>
    <property type="project" value="UniProtKB-UniRule"/>
</dbReference>
<dbReference type="InterPro" id="IPR013512">
    <property type="entry name" value="DXP_reductoisomerase_N"/>
</dbReference>
<feature type="binding site" evidence="9">
    <location>
        <position position="21"/>
    </location>
    <ligand>
        <name>NADPH</name>
        <dbReference type="ChEBI" id="CHEBI:57783"/>
    </ligand>
</feature>
<keyword evidence="6 9" id="KW-0464">Manganese</keyword>
<feature type="binding site" evidence="9">
    <location>
        <position position="134"/>
    </location>
    <ligand>
        <name>1-deoxy-D-xylulose 5-phosphate</name>
        <dbReference type="ChEBI" id="CHEBI:57792"/>
    </ligand>
</feature>
<evidence type="ECO:0000256" key="9">
    <source>
        <dbReference type="HAMAP-Rule" id="MF_00183"/>
    </source>
</evidence>
<evidence type="ECO:0000256" key="2">
    <source>
        <dbReference type="ARBA" id="ARBA00006825"/>
    </source>
</evidence>
<dbReference type="Pfam" id="PF02670">
    <property type="entry name" value="DXP_reductoisom"/>
    <property type="match status" value="2"/>
</dbReference>
<feature type="binding site" evidence="9">
    <location>
        <position position="135"/>
    </location>
    <ligand>
        <name>1-deoxy-D-xylulose 5-phosphate</name>
        <dbReference type="ChEBI" id="CHEBI:57792"/>
    </ligand>
</feature>
<reference evidence="11" key="1">
    <citation type="submission" date="2020-10" db="EMBL/GenBank/DDBJ databases">
        <title>Ca. Dormibacterota MAGs.</title>
        <authorList>
            <person name="Montgomery K."/>
        </authorList>
    </citation>
    <scope>NUCLEOTIDE SEQUENCE [LARGE SCALE GENOMIC DNA]</scope>
    <source>
        <strain evidence="11">SC8812_S17_10</strain>
    </source>
</reference>
<dbReference type="EC" id="1.1.1.267" evidence="9"/>
<dbReference type="AlphaFoldDB" id="A0A934KFA8"/>
<keyword evidence="3 9" id="KW-0479">Metal-binding</keyword>